<keyword evidence="9" id="KW-1185">Reference proteome</keyword>
<keyword evidence="3" id="KW-0732">Signal</keyword>
<organism evidence="8 9">
    <name type="scientific">Polypedilum vanderplanki</name>
    <name type="common">Sleeping chironomid midge</name>
    <dbReference type="NCBI Taxonomy" id="319348"/>
    <lineage>
        <taxon>Eukaryota</taxon>
        <taxon>Metazoa</taxon>
        <taxon>Ecdysozoa</taxon>
        <taxon>Arthropoda</taxon>
        <taxon>Hexapoda</taxon>
        <taxon>Insecta</taxon>
        <taxon>Pterygota</taxon>
        <taxon>Neoptera</taxon>
        <taxon>Endopterygota</taxon>
        <taxon>Diptera</taxon>
        <taxon>Nematocera</taxon>
        <taxon>Chironomoidea</taxon>
        <taxon>Chironomidae</taxon>
        <taxon>Chironominae</taxon>
        <taxon>Polypedilum</taxon>
        <taxon>Polypedilum</taxon>
    </lineage>
</organism>
<dbReference type="EMBL" id="JADBJN010000002">
    <property type="protein sequence ID" value="KAG5674392.1"/>
    <property type="molecule type" value="Genomic_DNA"/>
</dbReference>
<dbReference type="CDD" id="cd02962">
    <property type="entry name" value="TMX2"/>
    <property type="match status" value="1"/>
</dbReference>
<dbReference type="InterPro" id="IPR036249">
    <property type="entry name" value="Thioredoxin-like_sf"/>
</dbReference>
<accession>A0A9J6BXI2</accession>
<evidence type="ECO:0000256" key="4">
    <source>
        <dbReference type="ARBA" id="ARBA00022989"/>
    </source>
</evidence>
<proteinExistence type="predicted"/>
<comment type="subcellular location">
    <subcellularLocation>
        <location evidence="1">Membrane</location>
        <topology evidence="1">Single-pass type I membrane protein</topology>
    </subcellularLocation>
</comment>
<dbReference type="InterPro" id="IPR037463">
    <property type="entry name" value="TMX2_thioredoxin_dom"/>
</dbReference>
<keyword evidence="4 6" id="KW-1133">Transmembrane helix</keyword>
<dbReference type="SUPFAM" id="SSF52833">
    <property type="entry name" value="Thioredoxin-like"/>
    <property type="match status" value="1"/>
</dbReference>
<dbReference type="OrthoDB" id="20229at2759"/>
<feature type="transmembrane region" description="Helical" evidence="6">
    <location>
        <begin position="79"/>
        <end position="99"/>
    </location>
</feature>
<dbReference type="PANTHER" id="PTHR15853:SF0">
    <property type="entry name" value="THIOREDOXIN-RELATED TRANSMEMBRANE PROTEIN 2"/>
    <property type="match status" value="1"/>
</dbReference>
<dbReference type="PROSITE" id="PS51352">
    <property type="entry name" value="THIOREDOXIN_2"/>
    <property type="match status" value="1"/>
</dbReference>
<feature type="transmembrane region" description="Helical" evidence="6">
    <location>
        <begin position="12"/>
        <end position="28"/>
    </location>
</feature>
<evidence type="ECO:0000256" key="3">
    <source>
        <dbReference type="ARBA" id="ARBA00022729"/>
    </source>
</evidence>
<dbReference type="Pfam" id="PF00085">
    <property type="entry name" value="Thioredoxin"/>
    <property type="match status" value="1"/>
</dbReference>
<evidence type="ECO:0000256" key="2">
    <source>
        <dbReference type="ARBA" id="ARBA00022692"/>
    </source>
</evidence>
<gene>
    <name evidence="8" type="ORF">PVAND_004366</name>
</gene>
<feature type="domain" description="Thioredoxin" evidence="7">
    <location>
        <begin position="113"/>
        <end position="253"/>
    </location>
</feature>
<evidence type="ECO:0000313" key="8">
    <source>
        <dbReference type="EMBL" id="KAG5674392.1"/>
    </source>
</evidence>
<protein>
    <recommendedName>
        <fullName evidence="7">Thioredoxin domain-containing protein</fullName>
    </recommendedName>
</protein>
<keyword evidence="5 6" id="KW-0472">Membrane</keyword>
<dbReference type="GO" id="GO:0016020">
    <property type="term" value="C:membrane"/>
    <property type="evidence" value="ECO:0007669"/>
    <property type="project" value="UniProtKB-SubCell"/>
</dbReference>
<dbReference type="InterPro" id="IPR039101">
    <property type="entry name" value="TMX2"/>
</dbReference>
<evidence type="ECO:0000313" key="9">
    <source>
        <dbReference type="Proteomes" id="UP001107558"/>
    </source>
</evidence>
<reference evidence="8" key="1">
    <citation type="submission" date="2021-03" db="EMBL/GenBank/DDBJ databases">
        <title>Chromosome level genome of the anhydrobiotic midge Polypedilum vanderplanki.</title>
        <authorList>
            <person name="Yoshida Y."/>
            <person name="Kikawada T."/>
            <person name="Gusev O."/>
        </authorList>
    </citation>
    <scope>NUCLEOTIDE SEQUENCE</scope>
    <source>
        <strain evidence="8">NIAS01</strain>
        <tissue evidence="8">Whole body or cell culture</tissue>
    </source>
</reference>
<sequence length="277" mass="32355">MSLKEDLKLLIKPYYWINILLSITYIFAKKTPILCKELHPYLFSQEETCEFDSRETEILFFLIIVIMIRSRKTGSVTMINYLTSSFLYTKLANLILWFYSDIKLGMAYGVLFILFALMLPEPTYSGPDNVIYFRQPNSLEEELERDRRVVWLVTFYTTWNPACVNFAPIFAQLSNEYHLDNLKFGKVDIGRLPDVGKKYHVSDSSLSRQLPTVILFKNGKEILRRPNADVKGKLIKFFFSQDNMKAAFDLNTLYKECKSNPIKPLKSIKSQEDKKTN</sequence>
<keyword evidence="2 6" id="KW-0812">Transmembrane</keyword>
<dbReference type="GO" id="GO:0015036">
    <property type="term" value="F:disulfide oxidoreductase activity"/>
    <property type="evidence" value="ECO:0007669"/>
    <property type="project" value="TreeGrafter"/>
</dbReference>
<dbReference type="PANTHER" id="PTHR15853">
    <property type="entry name" value="THIOREDOXIN-RELATED"/>
    <property type="match status" value="1"/>
</dbReference>
<dbReference type="Proteomes" id="UP001107558">
    <property type="component" value="Chromosome 2"/>
</dbReference>
<evidence type="ECO:0000256" key="6">
    <source>
        <dbReference type="SAM" id="Phobius"/>
    </source>
</evidence>
<evidence type="ECO:0000256" key="5">
    <source>
        <dbReference type="ARBA" id="ARBA00023136"/>
    </source>
</evidence>
<comment type="caution">
    <text evidence="8">The sequence shown here is derived from an EMBL/GenBank/DDBJ whole genome shotgun (WGS) entry which is preliminary data.</text>
</comment>
<feature type="transmembrane region" description="Helical" evidence="6">
    <location>
        <begin position="105"/>
        <end position="124"/>
    </location>
</feature>
<dbReference type="InterPro" id="IPR013766">
    <property type="entry name" value="Thioredoxin_domain"/>
</dbReference>
<name>A0A9J6BXI2_POLVA</name>
<evidence type="ECO:0000256" key="1">
    <source>
        <dbReference type="ARBA" id="ARBA00004479"/>
    </source>
</evidence>
<dbReference type="AlphaFoldDB" id="A0A9J6BXI2"/>
<dbReference type="Gene3D" id="3.40.30.10">
    <property type="entry name" value="Glutaredoxin"/>
    <property type="match status" value="1"/>
</dbReference>
<evidence type="ECO:0000259" key="7">
    <source>
        <dbReference type="PROSITE" id="PS51352"/>
    </source>
</evidence>